<name>A0A1X6MIS3_9APHY</name>
<dbReference type="Proteomes" id="UP000194127">
    <property type="component" value="Unassembled WGS sequence"/>
</dbReference>
<evidence type="ECO:0000313" key="2">
    <source>
        <dbReference type="Proteomes" id="UP000194127"/>
    </source>
</evidence>
<sequence>MACATLEATQRDIVNIRVKIQFAPLLDPPVSGGMTDTLSRLKAIIMKEGPVSQSEYTEVPVLLRRLRYLLRAFYDAKIMKKSPVDPKYYDLKSMADVGLQLHRLGIYLQLKPARLRALCKTAPDTEVLVLDEPMDIGKWRKQAHNAAQTLLEDPESNDSESVSVAELEVSADDDLAAFEMVPFVADVLVAFIQIPAHDNADKRRKGKALKRLVEFSTCPLHRSALGDYLADSMRPLYGSDKLTQDFVAAGGLPALVLDWAESFATTTSQKALDKLHSGAWQNQSVESLQHILRGLIHKVEKDVDEAVVNPLFVRIVHEIYSRYGKAPFERGSQLSHNEIIIFFLWRRFSSKPNAYKSPEAILGLLKKYRNVPWTTRQRHGWMTLSISGRWDCIEMYGCKHADCPERQVLLYLKEKRIRAKPAQGMLRSVRVWTKADWKTHKETCKEMTTMKKEAMEVEI</sequence>
<accession>A0A1X6MIS3</accession>
<organism evidence="1 2">
    <name type="scientific">Postia placenta MAD-698-R-SB12</name>
    <dbReference type="NCBI Taxonomy" id="670580"/>
    <lineage>
        <taxon>Eukaryota</taxon>
        <taxon>Fungi</taxon>
        <taxon>Dikarya</taxon>
        <taxon>Basidiomycota</taxon>
        <taxon>Agaricomycotina</taxon>
        <taxon>Agaricomycetes</taxon>
        <taxon>Polyporales</taxon>
        <taxon>Adustoporiaceae</taxon>
        <taxon>Rhodonia</taxon>
    </lineage>
</organism>
<dbReference type="RefSeq" id="XP_024333125.1">
    <property type="nucleotide sequence ID" value="XM_024481563.1"/>
</dbReference>
<dbReference type="AlphaFoldDB" id="A0A1X6MIS3"/>
<reference evidence="1 2" key="1">
    <citation type="submission" date="2017-04" db="EMBL/GenBank/DDBJ databases">
        <title>Genome Sequence of the Model Brown-Rot Fungus Postia placenta SB12.</title>
        <authorList>
            <consortium name="DOE Joint Genome Institute"/>
            <person name="Gaskell J."/>
            <person name="Kersten P."/>
            <person name="Larrondo L.F."/>
            <person name="Canessa P."/>
            <person name="Martinez D."/>
            <person name="Hibbett D."/>
            <person name="Schmoll M."/>
            <person name="Kubicek C.P."/>
            <person name="Martinez A.T."/>
            <person name="Yadav J."/>
            <person name="Master E."/>
            <person name="Magnuson J.K."/>
            <person name="James T."/>
            <person name="Yaver D."/>
            <person name="Berka R."/>
            <person name="Labutti K."/>
            <person name="Lipzen A."/>
            <person name="Aerts A."/>
            <person name="Barry K."/>
            <person name="Henrissat B."/>
            <person name="Blanchette R."/>
            <person name="Grigoriev I."/>
            <person name="Cullen D."/>
        </authorList>
    </citation>
    <scope>NUCLEOTIDE SEQUENCE [LARGE SCALE GENOMIC DNA]</scope>
    <source>
        <strain evidence="1 2">MAD-698-R-SB12</strain>
    </source>
</reference>
<gene>
    <name evidence="1" type="ORF">POSPLADRAFT_1062821</name>
</gene>
<evidence type="ECO:0000313" key="1">
    <source>
        <dbReference type="EMBL" id="OSX56331.1"/>
    </source>
</evidence>
<dbReference type="OrthoDB" id="10257049at2759"/>
<protein>
    <submittedName>
        <fullName evidence="1">Uncharacterized protein</fullName>
    </submittedName>
</protein>
<dbReference type="EMBL" id="KZ110614">
    <property type="protein sequence ID" value="OSX56331.1"/>
    <property type="molecule type" value="Genomic_DNA"/>
</dbReference>
<proteinExistence type="predicted"/>
<keyword evidence="2" id="KW-1185">Reference proteome</keyword>
<dbReference type="GeneID" id="36326513"/>